<organism evidence="4 5">
    <name type="scientific">Tolypocladium ophioglossoides (strain CBS 100239)</name>
    <name type="common">Snaketongue truffleclub</name>
    <name type="synonym">Elaphocordyceps ophioglossoides</name>
    <dbReference type="NCBI Taxonomy" id="1163406"/>
    <lineage>
        <taxon>Eukaryota</taxon>
        <taxon>Fungi</taxon>
        <taxon>Dikarya</taxon>
        <taxon>Ascomycota</taxon>
        <taxon>Pezizomycotina</taxon>
        <taxon>Sordariomycetes</taxon>
        <taxon>Hypocreomycetidae</taxon>
        <taxon>Hypocreales</taxon>
        <taxon>Ophiocordycipitaceae</taxon>
        <taxon>Tolypocladium</taxon>
    </lineage>
</organism>
<protein>
    <submittedName>
        <fullName evidence="4">Protein TOXD</fullName>
    </submittedName>
</protein>
<name>A0A0L0N795_TOLOC</name>
<reference evidence="4 5" key="1">
    <citation type="journal article" date="2015" name="BMC Genomics">
        <title>The genome of the truffle-parasite Tolypocladium ophioglossoides and the evolution of antifungal peptaibiotics.</title>
        <authorList>
            <person name="Quandt C.A."/>
            <person name="Bushley K.E."/>
            <person name="Spatafora J.W."/>
        </authorList>
    </citation>
    <scope>NUCLEOTIDE SEQUENCE [LARGE SCALE GENOMIC DNA]</scope>
    <source>
        <strain evidence="4 5">CBS 100239</strain>
    </source>
</reference>
<dbReference type="InterPro" id="IPR011032">
    <property type="entry name" value="GroES-like_sf"/>
</dbReference>
<dbReference type="EMBL" id="LFRF01000015">
    <property type="protein sequence ID" value="KND89993.1"/>
    <property type="molecule type" value="Genomic_DNA"/>
</dbReference>
<dbReference type="InterPro" id="IPR013154">
    <property type="entry name" value="ADH-like_N"/>
</dbReference>
<dbReference type="InterPro" id="IPR047122">
    <property type="entry name" value="Trans-enoyl_RdTase-like"/>
</dbReference>
<dbReference type="AlphaFoldDB" id="A0A0L0N795"/>
<dbReference type="PANTHER" id="PTHR45348">
    <property type="entry name" value="HYPOTHETICAL OXIDOREDUCTASE (EUROFUNG)"/>
    <property type="match status" value="1"/>
</dbReference>
<evidence type="ECO:0000256" key="2">
    <source>
        <dbReference type="ARBA" id="ARBA00023002"/>
    </source>
</evidence>
<comment type="caution">
    <text evidence="4">The sequence shown here is derived from an EMBL/GenBank/DDBJ whole genome shotgun (WGS) entry which is preliminary data.</text>
</comment>
<dbReference type="OrthoDB" id="9992527at2759"/>
<dbReference type="STRING" id="1163406.A0A0L0N795"/>
<dbReference type="PANTHER" id="PTHR45348:SF2">
    <property type="entry name" value="ZINC-TYPE ALCOHOL DEHYDROGENASE-LIKE PROTEIN C2E1P3.01"/>
    <property type="match status" value="1"/>
</dbReference>
<evidence type="ECO:0000259" key="3">
    <source>
        <dbReference type="Pfam" id="PF08240"/>
    </source>
</evidence>
<evidence type="ECO:0000313" key="5">
    <source>
        <dbReference type="Proteomes" id="UP000036947"/>
    </source>
</evidence>
<feature type="domain" description="Alcohol dehydrogenase-like N-terminal" evidence="3">
    <location>
        <begin position="38"/>
        <end position="91"/>
    </location>
</feature>
<dbReference type="GO" id="GO:0016651">
    <property type="term" value="F:oxidoreductase activity, acting on NAD(P)H"/>
    <property type="evidence" value="ECO:0007669"/>
    <property type="project" value="InterPro"/>
</dbReference>
<dbReference type="SUPFAM" id="SSF50129">
    <property type="entry name" value="GroES-like"/>
    <property type="match status" value="1"/>
</dbReference>
<accession>A0A0L0N795</accession>
<evidence type="ECO:0000256" key="1">
    <source>
        <dbReference type="ARBA" id="ARBA00008072"/>
    </source>
</evidence>
<dbReference type="Proteomes" id="UP000036947">
    <property type="component" value="Unassembled WGS sequence"/>
</dbReference>
<dbReference type="Pfam" id="PF08240">
    <property type="entry name" value="ADH_N"/>
    <property type="match status" value="1"/>
</dbReference>
<gene>
    <name evidence="4" type="ORF">TOPH_05261</name>
</gene>
<evidence type="ECO:0000313" key="4">
    <source>
        <dbReference type="EMBL" id="KND89993.1"/>
    </source>
</evidence>
<sequence>MGHQQLPLLSGPAQNTLIIQSPRRAAMVRDWPIPSIRDGYIRVRTVAVAVNPCDWKQANGLGSPGVLLGCDYAGIIEEVGRSMQTIIALGDVQIRMPDQSFEQAATLGVGIGTVALGLDRNLALA</sequence>
<comment type="similarity">
    <text evidence="1">Belongs to the zinc-containing alcohol dehydrogenase family.</text>
</comment>
<dbReference type="Gene3D" id="3.90.180.10">
    <property type="entry name" value="Medium-chain alcohol dehydrogenases, catalytic domain"/>
    <property type="match status" value="1"/>
</dbReference>
<keyword evidence="5" id="KW-1185">Reference proteome</keyword>
<keyword evidence="2" id="KW-0560">Oxidoreductase</keyword>
<proteinExistence type="inferred from homology"/>